<evidence type="ECO:0000256" key="2">
    <source>
        <dbReference type="ARBA" id="ARBA00012423"/>
    </source>
</evidence>
<keyword evidence="6" id="KW-0443">Lipid metabolism</keyword>
<dbReference type="SUPFAM" id="SSF53474">
    <property type="entry name" value="alpha/beta-Hydrolases"/>
    <property type="match status" value="1"/>
</dbReference>
<evidence type="ECO:0000259" key="10">
    <source>
        <dbReference type="Pfam" id="PF02230"/>
    </source>
</evidence>
<gene>
    <name evidence="11" type="ORF">BZA70DRAFT_272706</name>
</gene>
<dbReference type="Proteomes" id="UP001498771">
    <property type="component" value="Unassembled WGS sequence"/>
</dbReference>
<dbReference type="InterPro" id="IPR003140">
    <property type="entry name" value="PLipase/COase/thioEstase"/>
</dbReference>
<keyword evidence="4" id="KW-0719">Serine esterase</keyword>
<comment type="function">
    <text evidence="7">Hydrolyzes fatty acids from S-acylated cysteine residues in proteins with a strong preference for palmitoylated G-alpha proteins over other acyl substrates. Mediates the deacylation of G-alpha proteins such as GPA1 in vivo, but has weak or no activity toward palmitoylated Ras proteins. Has weak lysophospholipase activity in vitro; however such activity may not exist in vivo.</text>
</comment>
<comment type="catalytic activity">
    <reaction evidence="9">
        <text>S-hexadecanoyl-L-cysteinyl-[protein] + H2O = L-cysteinyl-[protein] + hexadecanoate + H(+)</text>
        <dbReference type="Rhea" id="RHEA:19233"/>
        <dbReference type="Rhea" id="RHEA-COMP:10131"/>
        <dbReference type="Rhea" id="RHEA-COMP:11032"/>
        <dbReference type="ChEBI" id="CHEBI:7896"/>
        <dbReference type="ChEBI" id="CHEBI:15377"/>
        <dbReference type="ChEBI" id="CHEBI:15378"/>
        <dbReference type="ChEBI" id="CHEBI:29950"/>
        <dbReference type="ChEBI" id="CHEBI:74151"/>
        <dbReference type="EC" id="3.1.2.22"/>
    </reaction>
</comment>
<accession>A0ABR1FFN5</accession>
<evidence type="ECO:0000256" key="3">
    <source>
        <dbReference type="ARBA" id="ARBA00014923"/>
    </source>
</evidence>
<keyword evidence="12" id="KW-1185">Reference proteome</keyword>
<evidence type="ECO:0000256" key="1">
    <source>
        <dbReference type="ARBA" id="ARBA00006499"/>
    </source>
</evidence>
<proteinExistence type="inferred from homology"/>
<dbReference type="GeneID" id="90037218"/>
<evidence type="ECO:0000256" key="6">
    <source>
        <dbReference type="ARBA" id="ARBA00022832"/>
    </source>
</evidence>
<evidence type="ECO:0000256" key="4">
    <source>
        <dbReference type="ARBA" id="ARBA00022487"/>
    </source>
</evidence>
<dbReference type="Gene3D" id="3.40.50.1820">
    <property type="entry name" value="alpha/beta hydrolase"/>
    <property type="match status" value="1"/>
</dbReference>
<dbReference type="EC" id="3.1.2.22" evidence="2"/>
<dbReference type="EMBL" id="JBBJBU010000001">
    <property type="protein sequence ID" value="KAK7208003.1"/>
    <property type="molecule type" value="Genomic_DNA"/>
</dbReference>
<dbReference type="PANTHER" id="PTHR10655">
    <property type="entry name" value="LYSOPHOSPHOLIPASE-RELATED"/>
    <property type="match status" value="1"/>
</dbReference>
<comment type="caution">
    <text evidence="11">The sequence shown here is derived from an EMBL/GenBank/DDBJ whole genome shotgun (WGS) entry which is preliminary data.</text>
</comment>
<evidence type="ECO:0000256" key="7">
    <source>
        <dbReference type="ARBA" id="ARBA00029392"/>
    </source>
</evidence>
<evidence type="ECO:0000313" key="12">
    <source>
        <dbReference type="Proteomes" id="UP001498771"/>
    </source>
</evidence>
<organism evidence="11 12">
    <name type="scientific">Myxozyma melibiosi</name>
    <dbReference type="NCBI Taxonomy" id="54550"/>
    <lineage>
        <taxon>Eukaryota</taxon>
        <taxon>Fungi</taxon>
        <taxon>Dikarya</taxon>
        <taxon>Ascomycota</taxon>
        <taxon>Saccharomycotina</taxon>
        <taxon>Lipomycetes</taxon>
        <taxon>Lipomycetales</taxon>
        <taxon>Lipomycetaceae</taxon>
        <taxon>Myxozyma</taxon>
    </lineage>
</organism>
<keyword evidence="5" id="KW-0378">Hydrolase</keyword>
<dbReference type="InterPro" id="IPR029058">
    <property type="entry name" value="AB_hydrolase_fold"/>
</dbReference>
<dbReference type="RefSeq" id="XP_064771036.1">
    <property type="nucleotide sequence ID" value="XM_064911706.1"/>
</dbReference>
<dbReference type="PANTHER" id="PTHR10655:SF17">
    <property type="entry name" value="LYSOPHOSPHOLIPASE-LIKE PROTEIN 1"/>
    <property type="match status" value="1"/>
</dbReference>
<evidence type="ECO:0000256" key="9">
    <source>
        <dbReference type="ARBA" id="ARBA00047337"/>
    </source>
</evidence>
<sequence length="223" mass="24559">MSAVTVPALTKHTATVIFMHGLGDSGNGWRFLAEEYRKLKVLDHVKFIFPNAPVQKVTLNFGLTMPSWFDIVSLDKVEAQEDSKGMLESVDRLKAFISEEVKAGIPAERIVIGGFSQGCTISLLAGLIADTKYAGVVGLSGFVPMRSNISNLHKEHGIKMPFFVGHGTDDPVVKYEYGVFTKDKLAELDVPCEFHEYKGLTHSASPTEIMDILEFLKKTIPAQ</sequence>
<evidence type="ECO:0000256" key="8">
    <source>
        <dbReference type="ARBA" id="ARBA00031195"/>
    </source>
</evidence>
<evidence type="ECO:0000256" key="5">
    <source>
        <dbReference type="ARBA" id="ARBA00022801"/>
    </source>
</evidence>
<protein>
    <recommendedName>
        <fullName evidence="3">Acyl-protein thioesterase 1</fullName>
        <ecNumber evidence="2">3.1.2.22</ecNumber>
    </recommendedName>
    <alternativeName>
        <fullName evidence="8">Palmitoyl-protein hydrolase</fullName>
    </alternativeName>
</protein>
<dbReference type="Pfam" id="PF02230">
    <property type="entry name" value="Abhydrolase_2"/>
    <property type="match status" value="1"/>
</dbReference>
<reference evidence="11 12" key="1">
    <citation type="submission" date="2024-03" db="EMBL/GenBank/DDBJ databases">
        <title>Genome-scale model development and genomic sequencing of the oleaginous clade Lipomyces.</title>
        <authorList>
            <consortium name="Lawrence Berkeley National Laboratory"/>
            <person name="Czajka J.J."/>
            <person name="Han Y."/>
            <person name="Kim J."/>
            <person name="Mondo S.J."/>
            <person name="Hofstad B.A."/>
            <person name="Robles A."/>
            <person name="Haridas S."/>
            <person name="Riley R."/>
            <person name="LaButti K."/>
            <person name="Pangilinan J."/>
            <person name="Andreopoulos W."/>
            <person name="Lipzen A."/>
            <person name="Yan J."/>
            <person name="Wang M."/>
            <person name="Ng V."/>
            <person name="Grigoriev I.V."/>
            <person name="Spatafora J.W."/>
            <person name="Magnuson J.K."/>
            <person name="Baker S.E."/>
            <person name="Pomraning K.R."/>
        </authorList>
    </citation>
    <scope>NUCLEOTIDE SEQUENCE [LARGE SCALE GENOMIC DNA]</scope>
    <source>
        <strain evidence="11 12">Phaff 52-87</strain>
    </source>
</reference>
<name>A0ABR1FFN5_9ASCO</name>
<dbReference type="InterPro" id="IPR050565">
    <property type="entry name" value="LYPA1-2/EST-like"/>
</dbReference>
<feature type="domain" description="Phospholipase/carboxylesterase/thioesterase" evidence="10">
    <location>
        <begin position="4"/>
        <end position="220"/>
    </location>
</feature>
<comment type="similarity">
    <text evidence="1">Belongs to the AB hydrolase superfamily. AB hydrolase 2 family.</text>
</comment>
<evidence type="ECO:0000313" key="11">
    <source>
        <dbReference type="EMBL" id="KAK7208003.1"/>
    </source>
</evidence>
<keyword evidence="6" id="KW-0276">Fatty acid metabolism</keyword>